<organism evidence="1 2">
    <name type="scientific">Bradyrhizobium diazoefficiens</name>
    <dbReference type="NCBI Taxonomy" id="1355477"/>
    <lineage>
        <taxon>Bacteria</taxon>
        <taxon>Pseudomonadati</taxon>
        <taxon>Pseudomonadota</taxon>
        <taxon>Alphaproteobacteria</taxon>
        <taxon>Hyphomicrobiales</taxon>
        <taxon>Nitrobacteraceae</taxon>
        <taxon>Bradyrhizobium</taxon>
    </lineage>
</organism>
<evidence type="ECO:0000313" key="1">
    <source>
        <dbReference type="EMBL" id="BAR58506.1"/>
    </source>
</evidence>
<dbReference type="Proteomes" id="UP000063308">
    <property type="component" value="Chromosome"/>
</dbReference>
<accession>A0A0E4FWR5</accession>
<dbReference type="EMBL" id="AP014685">
    <property type="protein sequence ID" value="BAR58506.1"/>
    <property type="molecule type" value="Genomic_DNA"/>
</dbReference>
<sequence>MNVHYRDCVSFAVKATDHLLERSGFMFVAAALSR</sequence>
<reference evidence="1 2" key="1">
    <citation type="submission" date="2014-11" db="EMBL/GenBank/DDBJ databases">
        <title>Symbiosis island explosion on the genome of extra-slow-growing strains of soybean bradyrhizobia with massive insertion sequences.</title>
        <authorList>
            <person name="Iida T."/>
            <person name="Minamisawa K."/>
        </authorList>
    </citation>
    <scope>NUCLEOTIDE SEQUENCE [LARGE SCALE GENOMIC DNA]</scope>
    <source>
        <strain evidence="1 2">NK6</strain>
    </source>
</reference>
<proteinExistence type="predicted"/>
<protein>
    <submittedName>
        <fullName evidence="1">Uncharacterized protein</fullName>
    </submittedName>
</protein>
<dbReference type="AlphaFoldDB" id="A0A0E4FWR5"/>
<gene>
    <name evidence="1" type="ORF">NK6_5347</name>
</gene>
<evidence type="ECO:0000313" key="2">
    <source>
        <dbReference type="Proteomes" id="UP000063308"/>
    </source>
</evidence>
<name>A0A0E4FWR5_9BRAD</name>